<accession>A0AAN4YYC3</accession>
<proteinExistence type="predicted"/>
<comment type="caution">
    <text evidence="1">The sequence shown here is derived from an EMBL/GenBank/DDBJ whole genome shotgun (WGS) entry which is preliminary data.</text>
</comment>
<evidence type="ECO:0000313" key="1">
    <source>
        <dbReference type="EMBL" id="GMR29979.1"/>
    </source>
</evidence>
<dbReference type="AlphaFoldDB" id="A0AAN4YYC3"/>
<protein>
    <submittedName>
        <fullName evidence="1">Uncharacterized protein</fullName>
    </submittedName>
</protein>
<name>A0AAN4YYC3_9BILA</name>
<keyword evidence="2" id="KW-1185">Reference proteome</keyword>
<feature type="non-terminal residue" evidence="1">
    <location>
        <position position="75"/>
    </location>
</feature>
<evidence type="ECO:0000313" key="2">
    <source>
        <dbReference type="Proteomes" id="UP001328107"/>
    </source>
</evidence>
<reference evidence="2" key="1">
    <citation type="submission" date="2022-10" db="EMBL/GenBank/DDBJ databases">
        <title>Genome assembly of Pristionchus species.</title>
        <authorList>
            <person name="Yoshida K."/>
            <person name="Sommer R.J."/>
        </authorList>
    </citation>
    <scope>NUCLEOTIDE SEQUENCE [LARGE SCALE GENOMIC DNA]</scope>
    <source>
        <strain evidence="2">RS5460</strain>
    </source>
</reference>
<dbReference type="Proteomes" id="UP001328107">
    <property type="component" value="Unassembled WGS sequence"/>
</dbReference>
<gene>
    <name evidence="1" type="ORF">PMAYCL1PPCAC_00174</name>
</gene>
<dbReference type="EMBL" id="BTRK01000001">
    <property type="protein sequence ID" value="GMR29979.1"/>
    <property type="molecule type" value="Genomic_DNA"/>
</dbReference>
<sequence length="75" mass="8640">MRVQSNLEHLRLISRCSYRELSISDHQPIEIDFDTRVKVEYSQFVVKCVNGSGTVYEEAFFSPTASIQVPSSTRR</sequence>
<organism evidence="1 2">
    <name type="scientific">Pristionchus mayeri</name>
    <dbReference type="NCBI Taxonomy" id="1317129"/>
    <lineage>
        <taxon>Eukaryota</taxon>
        <taxon>Metazoa</taxon>
        <taxon>Ecdysozoa</taxon>
        <taxon>Nematoda</taxon>
        <taxon>Chromadorea</taxon>
        <taxon>Rhabditida</taxon>
        <taxon>Rhabditina</taxon>
        <taxon>Diplogasteromorpha</taxon>
        <taxon>Diplogasteroidea</taxon>
        <taxon>Neodiplogasteridae</taxon>
        <taxon>Pristionchus</taxon>
    </lineage>
</organism>